<dbReference type="InterPro" id="IPR045004">
    <property type="entry name" value="ECH_dom"/>
</dbReference>
<dbReference type="AlphaFoldDB" id="A0A314L6Y2"/>
<dbReference type="SUPFAM" id="SSF52096">
    <property type="entry name" value="ClpP/crotonase"/>
    <property type="match status" value="1"/>
</dbReference>
<dbReference type="Gramene" id="OIT37338">
    <property type="protein sequence ID" value="OIT37338"/>
    <property type="gene ID" value="A4A49_02907"/>
</dbReference>
<dbReference type="SMR" id="A0A314L6Y2"/>
<organism evidence="4 5">
    <name type="scientific">Nicotiana attenuata</name>
    <name type="common">Coyote tobacco</name>
    <dbReference type="NCBI Taxonomy" id="49451"/>
    <lineage>
        <taxon>Eukaryota</taxon>
        <taxon>Viridiplantae</taxon>
        <taxon>Streptophyta</taxon>
        <taxon>Embryophyta</taxon>
        <taxon>Tracheophyta</taxon>
        <taxon>Spermatophyta</taxon>
        <taxon>Magnoliopsida</taxon>
        <taxon>eudicotyledons</taxon>
        <taxon>Gunneridae</taxon>
        <taxon>Pentapetalae</taxon>
        <taxon>asterids</taxon>
        <taxon>lamiids</taxon>
        <taxon>Solanales</taxon>
        <taxon>Solanaceae</taxon>
        <taxon>Nicotianoideae</taxon>
        <taxon>Nicotianeae</taxon>
        <taxon>Nicotiana</taxon>
    </lineage>
</organism>
<dbReference type="Proteomes" id="UP000187609">
    <property type="component" value="Unassembled WGS sequence"/>
</dbReference>
<comment type="pathway">
    <text evidence="2">Amino-acid degradation; L-valine degradation.</text>
</comment>
<dbReference type="EC" id="3.1.2.4" evidence="2"/>
<comment type="catalytic activity">
    <reaction evidence="2">
        <text>3-hydroxy-2-methylpropanoyl-CoA + H2O = 3-hydroxy-2-methylpropanoate + CoA + H(+)</text>
        <dbReference type="Rhea" id="RHEA:20888"/>
        <dbReference type="ChEBI" id="CHEBI:11805"/>
        <dbReference type="ChEBI" id="CHEBI:15377"/>
        <dbReference type="ChEBI" id="CHEBI:15378"/>
        <dbReference type="ChEBI" id="CHEBI:57287"/>
        <dbReference type="ChEBI" id="CHEBI:57340"/>
        <dbReference type="EC" id="3.1.2.4"/>
    </reaction>
</comment>
<dbReference type="CDD" id="cd06558">
    <property type="entry name" value="crotonase-like"/>
    <property type="match status" value="1"/>
</dbReference>
<keyword evidence="5" id="KW-1185">Reference proteome</keyword>
<protein>
    <recommendedName>
        <fullName evidence="2">3-hydroxyisobutyryl-CoA hydrolase</fullName>
        <shortName evidence="2">HIB-CoA hydrolase</shortName>
        <shortName evidence="2">HIBYL-CoA-H</shortName>
        <ecNumber evidence="2">3.1.2.4</ecNumber>
    </recommendedName>
    <alternativeName>
        <fullName evidence="2">3-hydroxyisobutyryl-coenzyme A hydrolase</fullName>
    </alternativeName>
</protein>
<sequence length="208" mass="23064">MASSVSSDRDVNQVVFEATSCVRKVILNRPRQLNCLTFEMISQLLRTFKEYEQDPQVKLVIVKGKGKAFCAGGDVVRVIQSLLRGDYRSVLDFYRTQLTLDYLVATYQKPVVILINGAVMGGGAGLSMNAKFRIVTENTVFAMPEASFGHHPDVGASYFLSRLPGHFGKVNKISLFMVRQNSLGDICTCSGLSSRSLHFIKFHLDTST</sequence>
<name>A0A314L6Y2_NICAT</name>
<reference evidence="4" key="1">
    <citation type="submission" date="2016-11" db="EMBL/GenBank/DDBJ databases">
        <title>The genome of Nicotiana attenuata.</title>
        <authorList>
            <person name="Xu S."/>
            <person name="Brockmoeller T."/>
            <person name="Gaquerel E."/>
            <person name="Navarro A."/>
            <person name="Kuhl H."/>
            <person name="Gase K."/>
            <person name="Ling Z."/>
            <person name="Zhou W."/>
            <person name="Kreitzer C."/>
            <person name="Stanke M."/>
            <person name="Tang H."/>
            <person name="Lyons E."/>
            <person name="Pandey P."/>
            <person name="Pandey S.P."/>
            <person name="Timmermann B."/>
            <person name="Baldwin I.T."/>
        </authorList>
    </citation>
    <scope>NUCLEOTIDE SEQUENCE [LARGE SCALE GENOMIC DNA]</scope>
    <source>
        <strain evidence="4">UT</strain>
    </source>
</reference>
<gene>
    <name evidence="4" type="ORF">A4A49_02907</name>
</gene>
<evidence type="ECO:0000313" key="5">
    <source>
        <dbReference type="Proteomes" id="UP000187609"/>
    </source>
</evidence>
<dbReference type="PANTHER" id="PTHR43176:SF6">
    <property type="entry name" value="3-HYDROXYISOBUTYRYL-COA HYDROLASE"/>
    <property type="match status" value="1"/>
</dbReference>
<keyword evidence="1 2" id="KW-0378">Hydrolase</keyword>
<evidence type="ECO:0000256" key="1">
    <source>
        <dbReference type="ARBA" id="ARBA00022801"/>
    </source>
</evidence>
<accession>A0A314L6Y2</accession>
<dbReference type="InterPro" id="IPR032259">
    <property type="entry name" value="HIBYL-CoA-H"/>
</dbReference>
<evidence type="ECO:0000256" key="2">
    <source>
        <dbReference type="RuleBase" id="RU369070"/>
    </source>
</evidence>
<dbReference type="GO" id="GO:0006574">
    <property type="term" value="P:L-valine catabolic process"/>
    <property type="evidence" value="ECO:0007669"/>
    <property type="project" value="UniProtKB-UniRule"/>
</dbReference>
<dbReference type="PANTHER" id="PTHR43176">
    <property type="entry name" value="3-HYDROXYISOBUTYRYL-COA HYDROLASE-RELATED"/>
    <property type="match status" value="1"/>
</dbReference>
<evidence type="ECO:0000313" key="4">
    <source>
        <dbReference type="EMBL" id="OIT37338.1"/>
    </source>
</evidence>
<dbReference type="STRING" id="49451.A0A314L6Y2"/>
<proteinExistence type="inferred from homology"/>
<dbReference type="InterPro" id="IPR029045">
    <property type="entry name" value="ClpP/crotonase-like_dom_sf"/>
</dbReference>
<evidence type="ECO:0000259" key="3">
    <source>
        <dbReference type="Pfam" id="PF16113"/>
    </source>
</evidence>
<dbReference type="Pfam" id="PF16113">
    <property type="entry name" value="ECH_2"/>
    <property type="match status" value="1"/>
</dbReference>
<dbReference type="EMBL" id="MJEQ01000324">
    <property type="protein sequence ID" value="OIT37338.1"/>
    <property type="molecule type" value="Genomic_DNA"/>
</dbReference>
<dbReference type="GO" id="GO:0003860">
    <property type="term" value="F:3-hydroxyisobutyryl-CoA hydrolase activity"/>
    <property type="evidence" value="ECO:0007669"/>
    <property type="project" value="UniProtKB-UniRule"/>
</dbReference>
<comment type="function">
    <text evidence="2">Hydrolyzes 3-hydroxyisobutyryl-CoA (HIBYL-CoA), a saline catabolite. Has high activity toward isobutyryl-CoA. Could be an isobutyryl-CoA dehydrogenase that functions in valine catabolism.</text>
</comment>
<comment type="similarity">
    <text evidence="2">Belongs to the enoyl-CoA hydratase/isomerase family.</text>
</comment>
<dbReference type="Gene3D" id="3.90.226.10">
    <property type="entry name" value="2-enoyl-CoA Hydratase, Chain A, domain 1"/>
    <property type="match status" value="1"/>
</dbReference>
<comment type="caution">
    <text evidence="4">The sequence shown here is derived from an EMBL/GenBank/DDBJ whole genome shotgun (WGS) entry which is preliminary data.</text>
</comment>
<feature type="domain" description="Enoyl-CoA hydratase/isomerase" evidence="3">
    <location>
        <begin position="23"/>
        <end position="169"/>
    </location>
</feature>